<evidence type="ECO:0000313" key="5">
    <source>
        <dbReference type="Proteomes" id="UP000308092"/>
    </source>
</evidence>
<dbReference type="Pfam" id="PF00264">
    <property type="entry name" value="Tyrosinase"/>
    <property type="match status" value="1"/>
</dbReference>
<reference evidence="4 5" key="1">
    <citation type="submission" date="2019-03" db="EMBL/GenBank/DDBJ databases">
        <title>The genome sequence of a newly discovered highly antifungal drug resistant Aspergillus species, Aspergillus tanneri NIH 1004.</title>
        <authorList>
            <person name="Mounaud S."/>
            <person name="Singh I."/>
            <person name="Joardar V."/>
            <person name="Pakala S."/>
            <person name="Pakala S."/>
            <person name="Venepally P."/>
            <person name="Hoover J."/>
            <person name="Nierman W."/>
            <person name="Chung J."/>
            <person name="Losada L."/>
        </authorList>
    </citation>
    <scope>NUCLEOTIDE SEQUENCE [LARGE SCALE GENOMIC DNA]</scope>
    <source>
        <strain evidence="4 5">NIH1004</strain>
    </source>
</reference>
<dbReference type="Proteomes" id="UP000308092">
    <property type="component" value="Unassembled WGS sequence"/>
</dbReference>
<comment type="caution">
    <text evidence="4">The sequence shown here is derived from an EMBL/GenBank/DDBJ whole genome shotgun (WGS) entry which is preliminary data.</text>
</comment>
<sequence>MMHVAMILFWATTALGLTGGAAAACTDPVLLKECENHFEDFQAVHSDQAPEIHWGHFILWHRYSVATYEKAPREECGYRAAQPSSRAVFQTEIFDELSGFGGGNGNYDISPLPRRRTSSI</sequence>
<evidence type="ECO:0000256" key="2">
    <source>
        <dbReference type="SAM" id="SignalP"/>
    </source>
</evidence>
<dbReference type="AlphaFoldDB" id="A0A4S3JH98"/>
<name>A0A4S3JH98_9EURO</name>
<protein>
    <recommendedName>
        <fullName evidence="3">Tyrosinase copper-binding domain-containing protein</fullName>
    </recommendedName>
</protein>
<feature type="domain" description="Tyrosinase copper-binding" evidence="3">
    <location>
        <begin position="36"/>
        <end position="83"/>
    </location>
</feature>
<dbReference type="SUPFAM" id="SSF48056">
    <property type="entry name" value="Di-copper centre-containing domain"/>
    <property type="match status" value="1"/>
</dbReference>
<organism evidence="4 5">
    <name type="scientific">Aspergillus tanneri</name>
    <dbReference type="NCBI Taxonomy" id="1220188"/>
    <lineage>
        <taxon>Eukaryota</taxon>
        <taxon>Fungi</taxon>
        <taxon>Dikarya</taxon>
        <taxon>Ascomycota</taxon>
        <taxon>Pezizomycotina</taxon>
        <taxon>Eurotiomycetes</taxon>
        <taxon>Eurotiomycetidae</taxon>
        <taxon>Eurotiales</taxon>
        <taxon>Aspergillaceae</taxon>
        <taxon>Aspergillus</taxon>
        <taxon>Aspergillus subgen. Circumdati</taxon>
    </lineage>
</organism>
<dbReference type="GO" id="GO:0016491">
    <property type="term" value="F:oxidoreductase activity"/>
    <property type="evidence" value="ECO:0007669"/>
    <property type="project" value="InterPro"/>
</dbReference>
<dbReference type="InterPro" id="IPR008922">
    <property type="entry name" value="Di-copper_centre_dom_sf"/>
</dbReference>
<keyword evidence="2" id="KW-0732">Signal</keyword>
<dbReference type="EMBL" id="SOSA01000191">
    <property type="protein sequence ID" value="THC94743.1"/>
    <property type="molecule type" value="Genomic_DNA"/>
</dbReference>
<feature type="chain" id="PRO_5020806311" description="Tyrosinase copper-binding domain-containing protein" evidence="2">
    <location>
        <begin position="24"/>
        <end position="120"/>
    </location>
</feature>
<evidence type="ECO:0000313" key="4">
    <source>
        <dbReference type="EMBL" id="THC94743.1"/>
    </source>
</evidence>
<dbReference type="InterPro" id="IPR002227">
    <property type="entry name" value="Tyrosinase_Cu-bd"/>
</dbReference>
<gene>
    <name evidence="4" type="ORF">EYZ11_005782</name>
</gene>
<dbReference type="VEuPathDB" id="FungiDB:EYZ11_005782"/>
<accession>A0A4S3JH98</accession>
<evidence type="ECO:0000259" key="3">
    <source>
        <dbReference type="Pfam" id="PF00264"/>
    </source>
</evidence>
<dbReference type="STRING" id="1220188.A0A4S3JH98"/>
<feature type="region of interest" description="Disordered" evidence="1">
    <location>
        <begin position="99"/>
        <end position="120"/>
    </location>
</feature>
<proteinExistence type="predicted"/>
<dbReference type="Gene3D" id="1.10.1280.10">
    <property type="entry name" value="Di-copper center containing domain from catechol oxidase"/>
    <property type="match status" value="1"/>
</dbReference>
<evidence type="ECO:0000256" key="1">
    <source>
        <dbReference type="SAM" id="MobiDB-lite"/>
    </source>
</evidence>
<keyword evidence="5" id="KW-1185">Reference proteome</keyword>
<feature type="signal peptide" evidence="2">
    <location>
        <begin position="1"/>
        <end position="23"/>
    </location>
</feature>